<feature type="transmembrane region" description="Helical" evidence="1">
    <location>
        <begin position="121"/>
        <end position="142"/>
    </location>
</feature>
<dbReference type="KEGG" id="ncv:NCAV_0099"/>
<keyword evidence="3" id="KW-1185">Reference proteome</keyword>
<keyword evidence="1" id="KW-0812">Transmembrane</keyword>
<evidence type="ECO:0000256" key="1">
    <source>
        <dbReference type="SAM" id="Phobius"/>
    </source>
</evidence>
<feature type="transmembrane region" description="Helical" evidence="1">
    <location>
        <begin position="14"/>
        <end position="37"/>
    </location>
</feature>
<accession>A0A2K5ANW5</accession>
<evidence type="ECO:0000313" key="2">
    <source>
        <dbReference type="EMBL" id="SPC33299.1"/>
    </source>
</evidence>
<dbReference type="EMBL" id="LT981265">
    <property type="protein sequence ID" value="SPC33299.1"/>
    <property type="molecule type" value="Genomic_DNA"/>
</dbReference>
<dbReference type="Proteomes" id="UP000236248">
    <property type="component" value="Chromosome NCAV"/>
</dbReference>
<dbReference type="RefSeq" id="WP_103286405.1">
    <property type="nucleotide sequence ID" value="NZ_LT981265.1"/>
</dbReference>
<sequence length="146" mass="16928">MFKDKHVEVSKRDIILKLLSFTLAFVIIDTMITYYGISLEWVPAYLETSIIYNLYGLDAFLLGKIVIGALVVYIFYRNLMMKMAKGRKVYSMILLAFASVSWFAVISNILVIIDLNYLLDIYYLAIVPVSTILLFLHGLWWVRLKV</sequence>
<evidence type="ECO:0000313" key="3">
    <source>
        <dbReference type="Proteomes" id="UP000236248"/>
    </source>
</evidence>
<dbReference type="AlphaFoldDB" id="A0A2K5ANW5"/>
<dbReference type="GeneID" id="41594204"/>
<keyword evidence="1" id="KW-1133">Transmembrane helix</keyword>
<organism evidence="2 3">
    <name type="scientific">Candidatus Nitrosocaldus cavascurensis</name>
    <dbReference type="NCBI Taxonomy" id="2058097"/>
    <lineage>
        <taxon>Archaea</taxon>
        <taxon>Nitrososphaerota</taxon>
        <taxon>Nitrososphaeria</taxon>
        <taxon>Candidatus Nitrosocaldales</taxon>
        <taxon>Candidatus Nitrosocaldaceae</taxon>
        <taxon>Candidatus Nitrosocaldus</taxon>
    </lineage>
</organism>
<gene>
    <name evidence="2" type="ORF">NCAV_0099</name>
</gene>
<name>A0A2K5ANW5_9ARCH</name>
<feature type="transmembrane region" description="Helical" evidence="1">
    <location>
        <begin position="88"/>
        <end position="115"/>
    </location>
</feature>
<evidence type="ECO:0008006" key="4">
    <source>
        <dbReference type="Google" id="ProtNLM"/>
    </source>
</evidence>
<keyword evidence="1" id="KW-0472">Membrane</keyword>
<reference evidence="3" key="1">
    <citation type="submission" date="2018-01" db="EMBL/GenBank/DDBJ databases">
        <authorList>
            <person name="Kerou L M."/>
        </authorList>
    </citation>
    <scope>NUCLEOTIDE SEQUENCE [LARGE SCALE GENOMIC DNA]</scope>
    <source>
        <strain evidence="3">SCU2</strain>
    </source>
</reference>
<feature type="transmembrane region" description="Helical" evidence="1">
    <location>
        <begin position="57"/>
        <end position="76"/>
    </location>
</feature>
<proteinExistence type="predicted"/>
<protein>
    <recommendedName>
        <fullName evidence="4">DUF5658 domain-containing protein</fullName>
    </recommendedName>
</protein>